<evidence type="ECO:0000256" key="2">
    <source>
        <dbReference type="ARBA" id="ARBA00023002"/>
    </source>
</evidence>
<gene>
    <name evidence="5" type="ORF">QE399_003699</name>
</gene>
<organism evidence="5 6">
    <name type="scientific">Paracidovorax wautersii</name>
    <dbReference type="NCBI Taxonomy" id="1177982"/>
    <lineage>
        <taxon>Bacteria</taxon>
        <taxon>Pseudomonadati</taxon>
        <taxon>Pseudomonadota</taxon>
        <taxon>Betaproteobacteria</taxon>
        <taxon>Burkholderiales</taxon>
        <taxon>Comamonadaceae</taxon>
        <taxon>Paracidovorax</taxon>
    </lineage>
</organism>
<accession>A0ABU1IFM4</accession>
<feature type="region of interest" description="Disordered" evidence="3">
    <location>
        <begin position="347"/>
        <end position="367"/>
    </location>
</feature>
<evidence type="ECO:0000256" key="1">
    <source>
        <dbReference type="ARBA" id="ARBA00009410"/>
    </source>
</evidence>
<reference evidence="5 6" key="1">
    <citation type="submission" date="2023-08" db="EMBL/GenBank/DDBJ databases">
        <title>Functional and genomic diversity of the sorghum phyllosphere microbiome.</title>
        <authorList>
            <person name="Shade A."/>
        </authorList>
    </citation>
    <scope>NUCLEOTIDE SEQUENCE [LARGE SCALE GENOMIC DNA]</scope>
    <source>
        <strain evidence="5 6">SORGH_AS_0335</strain>
    </source>
</reference>
<dbReference type="GO" id="GO:0008718">
    <property type="term" value="F:D-amino-acid dehydrogenase activity"/>
    <property type="evidence" value="ECO:0007669"/>
    <property type="project" value="UniProtKB-EC"/>
</dbReference>
<dbReference type="InterPro" id="IPR006076">
    <property type="entry name" value="FAD-dep_OxRdtase"/>
</dbReference>
<comment type="similarity">
    <text evidence="1">Belongs to the DadA oxidoreductase family.</text>
</comment>
<dbReference type="EMBL" id="JAVIZX010000001">
    <property type="protein sequence ID" value="MDR6216010.1"/>
    <property type="molecule type" value="Genomic_DNA"/>
</dbReference>
<dbReference type="EC" id="1.4.5.1" evidence="5"/>
<dbReference type="InterPro" id="IPR036188">
    <property type="entry name" value="FAD/NAD-bd_sf"/>
</dbReference>
<dbReference type="Proteomes" id="UP001267710">
    <property type="component" value="Unassembled WGS sequence"/>
</dbReference>
<dbReference type="Gene3D" id="3.30.9.10">
    <property type="entry name" value="D-Amino Acid Oxidase, subunit A, domain 2"/>
    <property type="match status" value="1"/>
</dbReference>
<sequence length="367" mass="38449">MHIAIVGAGIVGVATAYELACDGHAVTVFEQRSAAAEEASFANAGALAPSLLIPWAAPGIGGPLRRQLFGAQATLRFAGGVRRSEWAWLWRWRQAGRRPAAAATLAALARLGSYSLDLTRRIAADLELDPETSRGALVVLRTAQDVALVQPALQVLRDAGAQVAEVDADTARLIEPGLSPDTPLAGALHIADGEAANCRLFAQMLRYAAQERGAQFVFQSRVESLRTAPAGVRLAGEADARRFDAVIVCAGLASPALLRPLGLPLPVTALHGYSISAPLREDSHAPQGTVIDPLHRLTITRQGQRVRVSGGAEIGQGDGSHHAPHPADPVPRAVRLVPRRGAAVVHAGAGVARRTAHAARRRPGGGR</sequence>
<evidence type="ECO:0000256" key="3">
    <source>
        <dbReference type="SAM" id="MobiDB-lite"/>
    </source>
</evidence>
<keyword evidence="2 5" id="KW-0560">Oxidoreductase</keyword>
<dbReference type="SUPFAM" id="SSF51905">
    <property type="entry name" value="FAD/NAD(P)-binding domain"/>
    <property type="match status" value="1"/>
</dbReference>
<keyword evidence="6" id="KW-1185">Reference proteome</keyword>
<evidence type="ECO:0000259" key="4">
    <source>
        <dbReference type="Pfam" id="PF01266"/>
    </source>
</evidence>
<name>A0ABU1IFM4_9BURK</name>
<dbReference type="PANTHER" id="PTHR13847">
    <property type="entry name" value="SARCOSINE DEHYDROGENASE-RELATED"/>
    <property type="match status" value="1"/>
</dbReference>
<protein>
    <submittedName>
        <fullName evidence="5">D-amino-acid dehydrogenase</fullName>
        <ecNumber evidence="5">1.4.5.1</ecNumber>
    </submittedName>
</protein>
<evidence type="ECO:0000313" key="5">
    <source>
        <dbReference type="EMBL" id="MDR6216010.1"/>
    </source>
</evidence>
<proteinExistence type="inferred from homology"/>
<feature type="compositionally biased region" description="Basic residues" evidence="3">
    <location>
        <begin position="354"/>
        <end position="367"/>
    </location>
</feature>
<evidence type="ECO:0000313" key="6">
    <source>
        <dbReference type="Proteomes" id="UP001267710"/>
    </source>
</evidence>
<comment type="caution">
    <text evidence="5">The sequence shown here is derived from an EMBL/GenBank/DDBJ whole genome shotgun (WGS) entry which is preliminary data.</text>
</comment>
<feature type="domain" description="FAD dependent oxidoreductase" evidence="4">
    <location>
        <begin position="3"/>
        <end position="351"/>
    </location>
</feature>
<dbReference type="PANTHER" id="PTHR13847:SF280">
    <property type="entry name" value="D-AMINO ACID DEHYDROGENASE"/>
    <property type="match status" value="1"/>
</dbReference>
<dbReference type="Gene3D" id="3.50.50.60">
    <property type="entry name" value="FAD/NAD(P)-binding domain"/>
    <property type="match status" value="2"/>
</dbReference>
<feature type="region of interest" description="Disordered" evidence="3">
    <location>
        <begin position="311"/>
        <end position="331"/>
    </location>
</feature>
<dbReference type="Pfam" id="PF01266">
    <property type="entry name" value="DAO"/>
    <property type="match status" value="1"/>
</dbReference>